<dbReference type="EMBL" id="CP137310">
    <property type="protein sequence ID" value="WQF84654.1"/>
    <property type="molecule type" value="Genomic_DNA"/>
</dbReference>
<sequence>MPNREDPQPKHHSPGHDGGGELHSKECYALRLGIPANCSNRTILGNPPNVIAIHDPPKPHHNVDCILTTDTPRSHHQHPLRPKQPPKPGQFPSSQKKKACAGNSIRSDLPIPKNISWAVIPGRNISAAPMVACCSPNPVQLIDNCYEWCELPEKYERDEARALAAFRSCLSVNDRNLSISNILGLNIADSAAARPVVTMAGLGIWGLLASAFLVLT</sequence>
<proteinExistence type="predicted"/>
<feature type="region of interest" description="Disordered" evidence="1">
    <location>
        <begin position="64"/>
        <end position="107"/>
    </location>
</feature>
<dbReference type="GeneID" id="87946171"/>
<keyword evidence="2" id="KW-0472">Membrane</keyword>
<organism evidence="3 4">
    <name type="scientific">Colletotrichum destructivum</name>
    <dbReference type="NCBI Taxonomy" id="34406"/>
    <lineage>
        <taxon>Eukaryota</taxon>
        <taxon>Fungi</taxon>
        <taxon>Dikarya</taxon>
        <taxon>Ascomycota</taxon>
        <taxon>Pezizomycotina</taxon>
        <taxon>Sordariomycetes</taxon>
        <taxon>Hypocreomycetidae</taxon>
        <taxon>Glomerellales</taxon>
        <taxon>Glomerellaceae</taxon>
        <taxon>Colletotrichum</taxon>
        <taxon>Colletotrichum destructivum species complex</taxon>
    </lineage>
</organism>
<accession>A0AAX4IP69</accession>
<gene>
    <name evidence="3" type="ORF">CDEST_09668</name>
</gene>
<reference evidence="4" key="1">
    <citation type="journal article" date="2023" name="bioRxiv">
        <title>Complete genome of the Medicago anthracnose fungus, Colletotrichum destructivum, reveals a mini-chromosome-like region within a core chromosome.</title>
        <authorList>
            <person name="Lapalu N."/>
            <person name="Simon A."/>
            <person name="Lu A."/>
            <person name="Plaumann P.-L."/>
            <person name="Amselem J."/>
            <person name="Pigne S."/>
            <person name="Auger A."/>
            <person name="Koch C."/>
            <person name="Dallery J.-F."/>
            <person name="O'Connell R.J."/>
        </authorList>
    </citation>
    <scope>NUCLEOTIDE SEQUENCE [LARGE SCALE GENOMIC DNA]</scope>
    <source>
        <strain evidence="4">CBS 520.97</strain>
    </source>
</reference>
<evidence type="ECO:0000256" key="1">
    <source>
        <dbReference type="SAM" id="MobiDB-lite"/>
    </source>
</evidence>
<feature type="region of interest" description="Disordered" evidence="1">
    <location>
        <begin position="1"/>
        <end position="22"/>
    </location>
</feature>
<evidence type="ECO:0000256" key="2">
    <source>
        <dbReference type="SAM" id="Phobius"/>
    </source>
</evidence>
<dbReference type="KEGG" id="cdet:87946171"/>
<protein>
    <submittedName>
        <fullName evidence="3">Uncharacterized protein</fullName>
    </submittedName>
</protein>
<dbReference type="AlphaFoldDB" id="A0AAX4IP69"/>
<dbReference type="Proteomes" id="UP001322277">
    <property type="component" value="Chromosome 6"/>
</dbReference>
<evidence type="ECO:0000313" key="4">
    <source>
        <dbReference type="Proteomes" id="UP001322277"/>
    </source>
</evidence>
<keyword evidence="4" id="KW-1185">Reference proteome</keyword>
<name>A0AAX4IP69_9PEZI</name>
<keyword evidence="2" id="KW-1133">Transmembrane helix</keyword>
<dbReference type="RefSeq" id="XP_062781878.1">
    <property type="nucleotide sequence ID" value="XM_062925827.1"/>
</dbReference>
<keyword evidence="2" id="KW-0812">Transmembrane</keyword>
<evidence type="ECO:0000313" key="3">
    <source>
        <dbReference type="EMBL" id="WQF84654.1"/>
    </source>
</evidence>
<feature type="transmembrane region" description="Helical" evidence="2">
    <location>
        <begin position="196"/>
        <end position="215"/>
    </location>
</feature>